<dbReference type="EMBL" id="QUBQ01000003">
    <property type="protein sequence ID" value="REK74241.1"/>
    <property type="molecule type" value="Genomic_DNA"/>
</dbReference>
<comment type="caution">
    <text evidence="2">The sequence shown here is derived from an EMBL/GenBank/DDBJ whole genome shotgun (WGS) entry which is preliminary data.</text>
</comment>
<dbReference type="Gene3D" id="3.30.1330.230">
    <property type="match status" value="1"/>
</dbReference>
<feature type="domain" description="YcaO" evidence="1">
    <location>
        <begin position="266"/>
        <end position="637"/>
    </location>
</feature>
<evidence type="ECO:0000313" key="3">
    <source>
        <dbReference type="Proteomes" id="UP000261905"/>
    </source>
</evidence>
<dbReference type="PROSITE" id="PS51664">
    <property type="entry name" value="YCAO"/>
    <property type="match status" value="1"/>
</dbReference>
<evidence type="ECO:0000259" key="1">
    <source>
        <dbReference type="PROSITE" id="PS51664"/>
    </source>
</evidence>
<protein>
    <recommendedName>
        <fullName evidence="1">YcaO domain-containing protein</fullName>
    </recommendedName>
</protein>
<gene>
    <name evidence="2" type="ORF">DX130_17000</name>
</gene>
<dbReference type="NCBIfam" id="TIGR03604">
    <property type="entry name" value="TOMM_cyclo_SagD"/>
    <property type="match status" value="1"/>
</dbReference>
<dbReference type="AlphaFoldDB" id="A0A371PE71"/>
<dbReference type="PANTHER" id="PTHR37809">
    <property type="entry name" value="RIBOSOMAL PROTEIN S12 METHYLTHIOTRANSFERASE ACCESSORY FACTOR YCAO"/>
    <property type="match status" value="1"/>
</dbReference>
<dbReference type="Pfam" id="PF02624">
    <property type="entry name" value="YcaO"/>
    <property type="match status" value="1"/>
</dbReference>
<dbReference type="Gene3D" id="3.30.160.660">
    <property type="match status" value="1"/>
</dbReference>
<name>A0A371PE71_9BACL</name>
<dbReference type="OrthoDB" id="2379922at2"/>
<reference evidence="2 3" key="1">
    <citation type="submission" date="2018-08" db="EMBL/GenBank/DDBJ databases">
        <title>Paenibacillus sp. M4BSY-1, whole genome shotgun sequence.</title>
        <authorList>
            <person name="Tuo L."/>
        </authorList>
    </citation>
    <scope>NUCLEOTIDE SEQUENCE [LARGE SCALE GENOMIC DNA]</scope>
    <source>
        <strain evidence="2 3">M4BSY-1</strain>
    </source>
</reference>
<dbReference type="RefSeq" id="WP_116047441.1">
    <property type="nucleotide sequence ID" value="NZ_QUBQ01000003.1"/>
</dbReference>
<dbReference type="InterPro" id="IPR003776">
    <property type="entry name" value="YcaO-like_dom"/>
</dbReference>
<accession>A0A371PE71</accession>
<proteinExistence type="predicted"/>
<organism evidence="2 3">
    <name type="scientific">Paenibacillus paeoniae</name>
    <dbReference type="NCBI Taxonomy" id="2292705"/>
    <lineage>
        <taxon>Bacteria</taxon>
        <taxon>Bacillati</taxon>
        <taxon>Bacillota</taxon>
        <taxon>Bacilli</taxon>
        <taxon>Bacillales</taxon>
        <taxon>Paenibacillaceae</taxon>
        <taxon>Paenibacillus</taxon>
    </lineage>
</organism>
<sequence>MLNCILAEEERVLFDASDKIWGIQRDPYLVSILHKLTAEEMPELDPDEALYWGKLVQKMQLNHRNTLKTRNTAVKEIETEGAYCPIISPYELHNVWAIASESGLPVIPVLLNGDTIYVGPLVEKAADYDVFVRKAASNNPLLADKIKIGSRGKGNVLFYVNKEHVHRQRSQIEQAITRLLDEQSPDTVWVIEQGAASRHTFVNRLSSASHEGERDLMNAVDARLGIVSELQSESFRFKGRDIFISVSTTSDLSSYHPDLFAQSNSGAGFHQSDADYSAVGESIERLAAGCFDSARKLAAWQDLSGKAVDPDDFILFSQEQYEAAGFPYRPFTREASVHWLLSRSLMTGEEVYVPAALVQLPYRAASGETRISPAISTGLALGASQPQSILSGIFEVVERDAFASSWFLRLPPNERLDLKDYLDDYAAELDEHCVCQAYDITLDRLFATVVVTIHDNQSGRFMVGAATRFTRKEAVAKAFLEAAQGISYVEMLAAKYKTYGLKEDFNKVDSFQKHAAFYSIHPELRGEAGYVLNEGYVFQPRNEQPFDYTENDPQDDEERLKLAISTLQHAGYDAYWVDMTNRELEQLGAWCSRVIIPGLQPLHGTHRYRFLNPARLKAVRDKYSWSGPLNPYPHPFP</sequence>
<dbReference type="PANTHER" id="PTHR37809:SF1">
    <property type="entry name" value="RIBOSOMAL PROTEIN S12 METHYLTHIOTRANSFERASE ACCESSORY FACTOR YCAO"/>
    <property type="match status" value="1"/>
</dbReference>
<dbReference type="Gene3D" id="3.30.40.250">
    <property type="match status" value="1"/>
</dbReference>
<dbReference type="InterPro" id="IPR027624">
    <property type="entry name" value="TOMM_cyclo_SagD"/>
</dbReference>
<evidence type="ECO:0000313" key="2">
    <source>
        <dbReference type="EMBL" id="REK74241.1"/>
    </source>
</evidence>
<keyword evidence="3" id="KW-1185">Reference proteome</keyword>
<dbReference type="Proteomes" id="UP000261905">
    <property type="component" value="Unassembled WGS sequence"/>
</dbReference>